<reference evidence="3 4" key="1">
    <citation type="journal article" date="2019" name="Sci. Rep.">
        <title>Comparative genomics of chytrid fungi reveal insights into the obligate biotrophic and pathogenic lifestyle of Synchytrium endobioticum.</title>
        <authorList>
            <person name="van de Vossenberg B.T.L.H."/>
            <person name="Warris S."/>
            <person name="Nguyen H.D.T."/>
            <person name="van Gent-Pelzer M.P.E."/>
            <person name="Joly D.L."/>
            <person name="van de Geest H.C."/>
            <person name="Bonants P.J.M."/>
            <person name="Smith D.S."/>
            <person name="Levesque C.A."/>
            <person name="van der Lee T.A.J."/>
        </authorList>
    </citation>
    <scope>NUCLEOTIDE SEQUENCE [LARGE SCALE GENOMIC DNA]</scope>
    <source>
        <strain evidence="3 4">JEL517</strain>
    </source>
</reference>
<dbReference type="AlphaFoldDB" id="A0A507CGQ4"/>
<evidence type="ECO:0008006" key="5">
    <source>
        <dbReference type="Google" id="ProtNLM"/>
    </source>
</evidence>
<feature type="compositionally biased region" description="Acidic residues" evidence="1">
    <location>
        <begin position="58"/>
        <end position="70"/>
    </location>
</feature>
<feature type="compositionally biased region" description="Polar residues" evidence="1">
    <location>
        <begin position="35"/>
        <end position="49"/>
    </location>
</feature>
<organism evidence="3 4">
    <name type="scientific">Synchytrium microbalum</name>
    <dbReference type="NCBI Taxonomy" id="1806994"/>
    <lineage>
        <taxon>Eukaryota</taxon>
        <taxon>Fungi</taxon>
        <taxon>Fungi incertae sedis</taxon>
        <taxon>Chytridiomycota</taxon>
        <taxon>Chytridiomycota incertae sedis</taxon>
        <taxon>Chytridiomycetes</taxon>
        <taxon>Synchytriales</taxon>
        <taxon>Synchytriaceae</taxon>
        <taxon>Synchytrium</taxon>
    </lineage>
</organism>
<comment type="caution">
    <text evidence="3">The sequence shown here is derived from an EMBL/GenBank/DDBJ whole genome shotgun (WGS) entry which is preliminary data.</text>
</comment>
<keyword evidence="4" id="KW-1185">Reference proteome</keyword>
<gene>
    <name evidence="3" type="ORF">SmJEL517_g01207</name>
</gene>
<keyword evidence="2" id="KW-0472">Membrane</keyword>
<evidence type="ECO:0000256" key="2">
    <source>
        <dbReference type="SAM" id="Phobius"/>
    </source>
</evidence>
<evidence type="ECO:0000256" key="1">
    <source>
        <dbReference type="SAM" id="MobiDB-lite"/>
    </source>
</evidence>
<dbReference type="Proteomes" id="UP000319731">
    <property type="component" value="Unassembled WGS sequence"/>
</dbReference>
<feature type="transmembrane region" description="Helical" evidence="2">
    <location>
        <begin position="249"/>
        <end position="274"/>
    </location>
</feature>
<name>A0A507CGQ4_9FUNG</name>
<dbReference type="OrthoDB" id="2110508at2759"/>
<feature type="compositionally biased region" description="Polar residues" evidence="1">
    <location>
        <begin position="1"/>
        <end position="13"/>
    </location>
</feature>
<feature type="region of interest" description="Disordered" evidence="1">
    <location>
        <begin position="1"/>
        <end position="102"/>
    </location>
</feature>
<dbReference type="Pfam" id="PF06210">
    <property type="entry name" value="DUF1003"/>
    <property type="match status" value="1"/>
</dbReference>
<dbReference type="GeneID" id="42002432"/>
<dbReference type="PANTHER" id="PTHR41386:SF1">
    <property type="entry name" value="MEMBRANE PROTEIN"/>
    <property type="match status" value="1"/>
</dbReference>
<dbReference type="PANTHER" id="PTHR41386">
    <property type="entry name" value="INTEGRAL MEMBRANE PROTEIN-RELATED"/>
    <property type="match status" value="1"/>
</dbReference>
<dbReference type="InterPro" id="IPR010406">
    <property type="entry name" value="DUF1003"/>
</dbReference>
<evidence type="ECO:0000313" key="3">
    <source>
        <dbReference type="EMBL" id="TPX36703.1"/>
    </source>
</evidence>
<proteinExistence type="predicted"/>
<evidence type="ECO:0000313" key="4">
    <source>
        <dbReference type="Proteomes" id="UP000319731"/>
    </source>
</evidence>
<sequence length="700" mass="77488">MSSRSTSTPTSDVPLNDIPPKKVVTILNPADKQSKVPNGNGIQQPTNDTPDTEHELDSGTDTDDGGDEETIGLLKYDGMNDDVEPPPEESVPKGTKEGSTIKPKKEAKFAKILSTMSTDTNVSSVIGVGSNTGVCVVCGNPLPKPVETQTLLVKNIKPRILRQLRLMSPHKTFSSHSRVCIRDLNLGMQARIEQLLAEDQNQLAALQDNAVRNLTEHELLEETWQHQFDKKRTMGQKAADSVAKRGGSWYFISGLLAFLATWAAINLILAAVGSSPWDPYPFILLNLFLSMLAALQAPIIMMSQNRQAARDRIQNDYVSRMTLRAENNVRHVNAKTDHFLGHQWKRLLEIQEIKIELLQTLQHQHKRYVQRGVRSGYSLVSEPGLPGPKAETWSAETQPDAHALMLLKHQFGLEMYPEPILFSHWSGEGDNYHGQLTNSRAAYSSGARIKRIVYDLEFDESMMATLDDIFSGEGSVSLRNDFDMPHMYLGGRILALEIHSKDGSVVSHTNGDMPTRYKPSFAPRRRDKIADFWKTPITRVTITYSPPWQVAVLVLKPGQIMESLDANFFPPHHLSANKELITTPTTGAAAGRSSPSGDSTSAPPATPYLYMYSEVSSESTTPDPEKYLKAILGPRPLPASWKQVATCDFVTPGSSELHSASSEYLPISMSLEVNLHGPGVFVFYCQETRVSLHGHIENAS</sequence>
<dbReference type="RefSeq" id="XP_031026917.1">
    <property type="nucleotide sequence ID" value="XM_031167135.1"/>
</dbReference>
<keyword evidence="2" id="KW-1133">Transmembrane helix</keyword>
<feature type="transmembrane region" description="Helical" evidence="2">
    <location>
        <begin position="280"/>
        <end position="302"/>
    </location>
</feature>
<keyword evidence="2" id="KW-0812">Transmembrane</keyword>
<accession>A0A507CGQ4</accession>
<protein>
    <recommendedName>
        <fullName evidence="5">DUF1003 domain-containing protein</fullName>
    </recommendedName>
</protein>
<dbReference type="EMBL" id="QEAO01000004">
    <property type="protein sequence ID" value="TPX36703.1"/>
    <property type="molecule type" value="Genomic_DNA"/>
</dbReference>